<feature type="domain" description="ACB" evidence="2">
    <location>
        <begin position="6"/>
        <end position="91"/>
    </location>
</feature>
<dbReference type="PRINTS" id="PR00689">
    <property type="entry name" value="ACOABINDINGP"/>
</dbReference>
<evidence type="ECO:0000313" key="4">
    <source>
        <dbReference type="Proteomes" id="UP001597380"/>
    </source>
</evidence>
<reference evidence="4" key="1">
    <citation type="journal article" date="2019" name="Int. J. Syst. Evol. Microbiol.">
        <title>The Global Catalogue of Microorganisms (GCM) 10K type strain sequencing project: providing services to taxonomists for standard genome sequencing and annotation.</title>
        <authorList>
            <consortium name="The Broad Institute Genomics Platform"/>
            <consortium name="The Broad Institute Genome Sequencing Center for Infectious Disease"/>
            <person name="Wu L."/>
            <person name="Ma J."/>
        </authorList>
    </citation>
    <scope>NUCLEOTIDE SEQUENCE [LARGE SCALE GENOMIC DNA]</scope>
    <source>
        <strain evidence="4">CGMCC 1.10992</strain>
    </source>
</reference>
<name>A0ABW4XJ09_9GAMM</name>
<gene>
    <name evidence="3" type="ORF">ACFSJ3_05970</name>
</gene>
<keyword evidence="1" id="KW-0446">Lipid-binding</keyword>
<proteinExistence type="predicted"/>
<comment type="caution">
    <text evidence="3">The sequence shown here is derived from an EMBL/GenBank/DDBJ whole genome shotgun (WGS) entry which is preliminary data.</text>
</comment>
<dbReference type="InterPro" id="IPR014352">
    <property type="entry name" value="FERM/acyl-CoA-bd_prot_sf"/>
</dbReference>
<dbReference type="PROSITE" id="PS51228">
    <property type="entry name" value="ACB_2"/>
    <property type="match status" value="1"/>
</dbReference>
<dbReference type="Proteomes" id="UP001597380">
    <property type="component" value="Unassembled WGS sequence"/>
</dbReference>
<protein>
    <submittedName>
        <fullName evidence="3">Acyl-CoA-binding protein</fullName>
    </submittedName>
</protein>
<organism evidence="3 4">
    <name type="scientific">Corallincola platygyrae</name>
    <dbReference type="NCBI Taxonomy" id="1193278"/>
    <lineage>
        <taxon>Bacteria</taxon>
        <taxon>Pseudomonadati</taxon>
        <taxon>Pseudomonadota</taxon>
        <taxon>Gammaproteobacteria</taxon>
        <taxon>Alteromonadales</taxon>
        <taxon>Psychromonadaceae</taxon>
        <taxon>Corallincola</taxon>
    </lineage>
</organism>
<dbReference type="RefSeq" id="WP_345340401.1">
    <property type="nucleotide sequence ID" value="NZ_BAABLI010000014.1"/>
</dbReference>
<dbReference type="PANTHER" id="PTHR23310:SF62">
    <property type="entry name" value="ACYL-COA BINDING PROTEIN 1, ISOFORM A"/>
    <property type="match status" value="1"/>
</dbReference>
<dbReference type="EMBL" id="JBHUHT010000009">
    <property type="protein sequence ID" value="MFD2095527.1"/>
    <property type="molecule type" value="Genomic_DNA"/>
</dbReference>
<sequence length="91" mass="10291">MADSNLEALFEQAQKDVRQLPHRPVDEDLLELYALFKQATEGDVTGPRPAFFDFRACAKYEAWSQTSGLSSTDAMDRYCRVVCRLKSELAA</sequence>
<dbReference type="InterPro" id="IPR035984">
    <property type="entry name" value="Acyl-CoA-binding_sf"/>
</dbReference>
<evidence type="ECO:0000313" key="3">
    <source>
        <dbReference type="EMBL" id="MFD2095527.1"/>
    </source>
</evidence>
<dbReference type="Gene3D" id="1.20.80.10">
    <property type="match status" value="1"/>
</dbReference>
<evidence type="ECO:0000256" key="1">
    <source>
        <dbReference type="ARBA" id="ARBA00023121"/>
    </source>
</evidence>
<dbReference type="Pfam" id="PF00887">
    <property type="entry name" value="ACBP"/>
    <property type="match status" value="1"/>
</dbReference>
<accession>A0ABW4XJ09</accession>
<dbReference type="InterPro" id="IPR000582">
    <property type="entry name" value="Acyl-CoA-binding_protein"/>
</dbReference>
<keyword evidence="4" id="KW-1185">Reference proteome</keyword>
<dbReference type="PANTHER" id="PTHR23310">
    <property type="entry name" value="ACYL-COA-BINDING PROTEIN, ACBP"/>
    <property type="match status" value="1"/>
</dbReference>
<dbReference type="SUPFAM" id="SSF47027">
    <property type="entry name" value="Acyl-CoA binding protein"/>
    <property type="match status" value="1"/>
</dbReference>
<evidence type="ECO:0000259" key="2">
    <source>
        <dbReference type="PROSITE" id="PS51228"/>
    </source>
</evidence>